<accession>A0ABW9SQ18</accession>
<feature type="transmembrane region" description="Helical" evidence="1">
    <location>
        <begin position="6"/>
        <end position="27"/>
    </location>
</feature>
<evidence type="ECO:0000313" key="3">
    <source>
        <dbReference type="Proteomes" id="UP000735592"/>
    </source>
</evidence>
<keyword evidence="1" id="KW-0812">Transmembrane</keyword>
<dbReference type="Proteomes" id="UP000735592">
    <property type="component" value="Unassembled WGS sequence"/>
</dbReference>
<dbReference type="EMBL" id="WNKW01000003">
    <property type="protein sequence ID" value="MTW33945.1"/>
    <property type="molecule type" value="Genomic_DNA"/>
</dbReference>
<evidence type="ECO:0000256" key="1">
    <source>
        <dbReference type="SAM" id="Phobius"/>
    </source>
</evidence>
<keyword evidence="3" id="KW-1185">Reference proteome</keyword>
<gene>
    <name evidence="2" type="ORF">GM655_14115</name>
</gene>
<evidence type="ECO:0000313" key="2">
    <source>
        <dbReference type="EMBL" id="MTW33945.1"/>
    </source>
</evidence>
<comment type="caution">
    <text evidence="2">The sequence shown here is derived from an EMBL/GenBank/DDBJ whole genome shotgun (WGS) entry which is preliminary data.</text>
</comment>
<sequence length="85" mass="9491">MAEHVYFLTIILPLLAIIIVAALRYYANVQQARLRYAHEEAYRAMAQQALDAQSSTAQSLSGMKADLADLKTRIAAIEQVLKQVE</sequence>
<proteinExistence type="predicted"/>
<name>A0ABW9SQ18_9BURK</name>
<organism evidence="2 3">
    <name type="scientific">Pseudoduganella danionis</name>
    <dbReference type="NCBI Taxonomy" id="1890295"/>
    <lineage>
        <taxon>Bacteria</taxon>
        <taxon>Pseudomonadati</taxon>
        <taxon>Pseudomonadota</taxon>
        <taxon>Betaproteobacteria</taxon>
        <taxon>Burkholderiales</taxon>
        <taxon>Oxalobacteraceae</taxon>
        <taxon>Telluria group</taxon>
        <taxon>Pseudoduganella</taxon>
    </lineage>
</organism>
<keyword evidence="1" id="KW-0472">Membrane</keyword>
<keyword evidence="1" id="KW-1133">Transmembrane helix</keyword>
<reference evidence="2 3" key="1">
    <citation type="submission" date="2019-11" db="EMBL/GenBank/DDBJ databases">
        <title>Type strains purchased from KCTC, JCM and DSMZ.</title>
        <authorList>
            <person name="Lu H."/>
        </authorList>
    </citation>
    <scope>NUCLEOTIDE SEQUENCE [LARGE SCALE GENOMIC DNA]</scope>
    <source>
        <strain evidence="2 3">DSM 103461</strain>
    </source>
</reference>
<protein>
    <submittedName>
        <fullName evidence="2">Uncharacterized protein</fullName>
    </submittedName>
</protein>
<dbReference type="RefSeq" id="WP_155435276.1">
    <property type="nucleotide sequence ID" value="NZ_JBHLXK010000005.1"/>
</dbReference>